<dbReference type="Pfam" id="PF00563">
    <property type="entry name" value="EAL"/>
    <property type="match status" value="1"/>
</dbReference>
<dbReference type="RefSeq" id="WP_142275312.1">
    <property type="nucleotide sequence ID" value="NZ_MVIE01000127.1"/>
</dbReference>
<keyword evidence="3" id="KW-1185">Reference proteome</keyword>
<dbReference type="PANTHER" id="PTHR33121">
    <property type="entry name" value="CYCLIC DI-GMP PHOSPHODIESTERASE PDEF"/>
    <property type="match status" value="1"/>
</dbReference>
<dbReference type="OrthoDB" id="23692at2"/>
<dbReference type="PANTHER" id="PTHR33121:SF79">
    <property type="entry name" value="CYCLIC DI-GMP PHOSPHODIESTERASE PDED-RELATED"/>
    <property type="match status" value="1"/>
</dbReference>
<organism evidence="2 3">
    <name type="scientific">Mycobacterium paraseoulense</name>
    <dbReference type="NCBI Taxonomy" id="590652"/>
    <lineage>
        <taxon>Bacteria</taxon>
        <taxon>Bacillati</taxon>
        <taxon>Actinomycetota</taxon>
        <taxon>Actinomycetes</taxon>
        <taxon>Mycobacteriales</taxon>
        <taxon>Mycobacteriaceae</taxon>
        <taxon>Mycobacterium</taxon>
    </lineage>
</organism>
<accession>A0A1X0I0L9</accession>
<proteinExistence type="predicted"/>
<feature type="non-terminal residue" evidence="2">
    <location>
        <position position="145"/>
    </location>
</feature>
<name>A0A1X0I0L9_9MYCO</name>
<dbReference type="Gene3D" id="3.20.20.450">
    <property type="entry name" value="EAL domain"/>
    <property type="match status" value="1"/>
</dbReference>
<dbReference type="InterPro" id="IPR035919">
    <property type="entry name" value="EAL_sf"/>
</dbReference>
<dbReference type="EMBL" id="MVIE01000127">
    <property type="protein sequence ID" value="ORB32115.1"/>
    <property type="molecule type" value="Genomic_DNA"/>
</dbReference>
<feature type="non-terminal residue" evidence="2">
    <location>
        <position position="1"/>
    </location>
</feature>
<dbReference type="InterPro" id="IPR050706">
    <property type="entry name" value="Cyclic-di-GMP_PDE-like"/>
</dbReference>
<protein>
    <submittedName>
        <fullName evidence="2">Cyclic diguanylate phosphodiesterase</fullName>
    </submittedName>
</protein>
<evidence type="ECO:0000313" key="2">
    <source>
        <dbReference type="EMBL" id="ORB32115.1"/>
    </source>
</evidence>
<dbReference type="InterPro" id="IPR001633">
    <property type="entry name" value="EAL_dom"/>
</dbReference>
<evidence type="ECO:0000259" key="1">
    <source>
        <dbReference type="PROSITE" id="PS50883"/>
    </source>
</evidence>
<dbReference type="SMART" id="SM00052">
    <property type="entry name" value="EAL"/>
    <property type="match status" value="1"/>
</dbReference>
<feature type="domain" description="EAL" evidence="1">
    <location>
        <begin position="1"/>
        <end position="145"/>
    </location>
</feature>
<dbReference type="AlphaFoldDB" id="A0A1X0I0L9"/>
<sequence length="145" mass="16231">EESGDIELLTRFVFRRALKQLGPLLREQRSFYVSVNVTGKDIADPGFIDFAMRQMARESVRPEQVALELTERTTEAQGCLLAGMNRLRELGLKIYVDDFGTGHSNLVYLANLPVDAIKIDKVFTQSIGDSSAVELIFDKLCSMAE</sequence>
<dbReference type="SUPFAM" id="SSF141868">
    <property type="entry name" value="EAL domain-like"/>
    <property type="match status" value="1"/>
</dbReference>
<gene>
    <name evidence="2" type="ORF">BST39_28715</name>
</gene>
<reference evidence="2 3" key="1">
    <citation type="submission" date="2017-02" db="EMBL/GenBank/DDBJ databases">
        <title>The new phylogeny of genus Mycobacterium.</title>
        <authorList>
            <person name="Tortoli E."/>
            <person name="Trovato A."/>
            <person name="Cirillo D.M."/>
        </authorList>
    </citation>
    <scope>NUCLEOTIDE SEQUENCE [LARGE SCALE GENOMIC DNA]</scope>
    <source>
        <strain evidence="2 3">DSM 45000</strain>
    </source>
</reference>
<dbReference type="Proteomes" id="UP000192513">
    <property type="component" value="Unassembled WGS sequence"/>
</dbReference>
<dbReference type="CDD" id="cd01948">
    <property type="entry name" value="EAL"/>
    <property type="match status" value="1"/>
</dbReference>
<evidence type="ECO:0000313" key="3">
    <source>
        <dbReference type="Proteomes" id="UP000192513"/>
    </source>
</evidence>
<dbReference type="GO" id="GO:0071111">
    <property type="term" value="F:cyclic-guanylate-specific phosphodiesterase activity"/>
    <property type="evidence" value="ECO:0007669"/>
    <property type="project" value="InterPro"/>
</dbReference>
<comment type="caution">
    <text evidence="2">The sequence shown here is derived from an EMBL/GenBank/DDBJ whole genome shotgun (WGS) entry which is preliminary data.</text>
</comment>
<dbReference type="PROSITE" id="PS50883">
    <property type="entry name" value="EAL"/>
    <property type="match status" value="1"/>
</dbReference>